<feature type="compositionally biased region" description="Basic and acidic residues" evidence="1">
    <location>
        <begin position="1"/>
        <end position="13"/>
    </location>
</feature>
<organism evidence="2 3">
    <name type="scientific">Sutcliffiella horikoshii</name>
    <dbReference type="NCBI Taxonomy" id="79883"/>
    <lineage>
        <taxon>Bacteria</taxon>
        <taxon>Bacillati</taxon>
        <taxon>Bacillota</taxon>
        <taxon>Bacilli</taxon>
        <taxon>Bacillales</taxon>
        <taxon>Bacillaceae</taxon>
        <taxon>Sutcliffiella</taxon>
    </lineage>
</organism>
<evidence type="ECO:0000313" key="2">
    <source>
        <dbReference type="EMBL" id="TYS65608.1"/>
    </source>
</evidence>
<dbReference type="Proteomes" id="UP000322524">
    <property type="component" value="Unassembled WGS sequence"/>
</dbReference>
<evidence type="ECO:0000313" key="3">
    <source>
        <dbReference type="Proteomes" id="UP000322524"/>
    </source>
</evidence>
<name>A0A5D4STM8_9BACI</name>
<comment type="caution">
    <text evidence="2">The sequence shown here is derived from an EMBL/GenBank/DDBJ whole genome shotgun (WGS) entry which is preliminary data.</text>
</comment>
<dbReference type="AlphaFoldDB" id="A0A5D4STM8"/>
<reference evidence="2 3" key="1">
    <citation type="submission" date="2019-08" db="EMBL/GenBank/DDBJ databases">
        <title>Bacillus genomes from the desert of Cuatro Cienegas, Coahuila.</title>
        <authorList>
            <person name="Olmedo-Alvarez G."/>
        </authorList>
    </citation>
    <scope>NUCLEOTIDE SEQUENCE [LARGE SCALE GENOMIC DNA]</scope>
    <source>
        <strain evidence="2 3">CH28_1T</strain>
    </source>
</reference>
<protein>
    <submittedName>
        <fullName evidence="2">Uncharacterized protein</fullName>
    </submittedName>
</protein>
<proteinExistence type="predicted"/>
<gene>
    <name evidence="2" type="ORF">FZC76_17070</name>
</gene>
<evidence type="ECO:0000256" key="1">
    <source>
        <dbReference type="SAM" id="MobiDB-lite"/>
    </source>
</evidence>
<dbReference type="EMBL" id="VTEV01000007">
    <property type="protein sequence ID" value="TYS65608.1"/>
    <property type="molecule type" value="Genomic_DNA"/>
</dbReference>
<feature type="region of interest" description="Disordered" evidence="1">
    <location>
        <begin position="1"/>
        <end position="34"/>
    </location>
</feature>
<sequence>MEWKARRRPREEGTGETPQAQAEEAPGLPAGKRSAWNGNQLYYLLSKKTIQPLYDTTESFIYT</sequence>
<accession>A0A5D4STM8</accession>
<dbReference type="OrthoDB" id="2943090at2"/>